<dbReference type="InterPro" id="IPR007932">
    <property type="entry name" value="Receptor-recog_Gp38"/>
</dbReference>
<name>A0A1J5SCF5_9ZZZZ</name>
<protein>
    <submittedName>
        <fullName evidence="3">Phage tail fiber adhesin Gp38</fullName>
    </submittedName>
</protein>
<sequence length="546" mass="53483">MLKNGFKKALRGFTLVEISIVLLIASILMMSYTRFLQDSIQDDKSAAIAAHLKTVTGGVNTYISSNFDALVSGAAISGVASPLLPTITELKNTGYLAQNVQTQNLARTNWLIQIGKTPTGCVAPACDLNAIVYSDKGFIKIADGRPDWMLASRTAGKVGGDGGTSLTSNLAVIAGENSSWTATNPVAASNAAAVVAMRTGYGSQGFSQFIRNGDTRNLTLNGALAINGASGVTATSANLGTLTASTITASGNITSAGNISATGKVSGAYIMPNTIIVAGTACAPGVANGSIAKGSDGSIYACVNGSWTSSSKVPPYNFNRVIAGNTTDYNLYNDAIASGWDGVAALIANVSVNGGVVVSGSSTSTYAFSITGNYPSGSSLSVVINSGAYVVGKGGTSGYGTPWNAQATNGGAGGNGMLITASPSANLKISNYGVIAGGGGGGGGGGANSGYWGVDGGGGAGYGLTSNIGSPYHSTNGSLTTGGPGVSGSGGNLAGWGGAGGALGMPGSSCRGPQGGAGYGGAAGQATVGAALATWLATGTRLGAVN</sequence>
<dbReference type="AlphaFoldDB" id="A0A1J5SCF5"/>
<evidence type="ECO:0000256" key="1">
    <source>
        <dbReference type="SAM" id="Phobius"/>
    </source>
</evidence>
<evidence type="ECO:0000313" key="3">
    <source>
        <dbReference type="EMBL" id="OIR06039.1"/>
    </source>
</evidence>
<organism evidence="3">
    <name type="scientific">mine drainage metagenome</name>
    <dbReference type="NCBI Taxonomy" id="410659"/>
    <lineage>
        <taxon>unclassified sequences</taxon>
        <taxon>metagenomes</taxon>
        <taxon>ecological metagenomes</taxon>
    </lineage>
</organism>
<evidence type="ECO:0000259" key="2">
    <source>
        <dbReference type="Pfam" id="PF05268"/>
    </source>
</evidence>
<feature type="transmembrane region" description="Helical" evidence="1">
    <location>
        <begin position="12"/>
        <end position="32"/>
    </location>
</feature>
<accession>A0A1J5SCF5</accession>
<feature type="domain" description="Receptor-recognising protein Gp38" evidence="2">
    <location>
        <begin position="349"/>
        <end position="543"/>
    </location>
</feature>
<reference evidence="3" key="1">
    <citation type="submission" date="2016-10" db="EMBL/GenBank/DDBJ databases">
        <title>Sequence of Gallionella enrichment culture.</title>
        <authorList>
            <person name="Poehlein A."/>
            <person name="Muehling M."/>
            <person name="Daniel R."/>
        </authorList>
    </citation>
    <scope>NUCLEOTIDE SEQUENCE</scope>
</reference>
<proteinExistence type="predicted"/>
<dbReference type="InterPro" id="IPR045584">
    <property type="entry name" value="Pilin-like"/>
</dbReference>
<dbReference type="EMBL" id="MLJW01000046">
    <property type="protein sequence ID" value="OIR06039.1"/>
    <property type="molecule type" value="Genomic_DNA"/>
</dbReference>
<keyword evidence="1" id="KW-0472">Membrane</keyword>
<keyword evidence="1" id="KW-1133">Transmembrane helix</keyword>
<dbReference type="Pfam" id="PF07963">
    <property type="entry name" value="N_methyl"/>
    <property type="match status" value="1"/>
</dbReference>
<gene>
    <name evidence="3" type="ORF">GALL_118360</name>
</gene>
<dbReference type="NCBIfam" id="TIGR02532">
    <property type="entry name" value="IV_pilin_GFxxxE"/>
    <property type="match status" value="1"/>
</dbReference>
<keyword evidence="1" id="KW-0812">Transmembrane</keyword>
<dbReference type="SUPFAM" id="SSF54523">
    <property type="entry name" value="Pili subunits"/>
    <property type="match status" value="1"/>
</dbReference>
<dbReference type="InterPro" id="IPR012902">
    <property type="entry name" value="N_methyl_site"/>
</dbReference>
<comment type="caution">
    <text evidence="3">The sequence shown here is derived from an EMBL/GenBank/DDBJ whole genome shotgun (WGS) entry which is preliminary data.</text>
</comment>
<dbReference type="Pfam" id="PF05268">
    <property type="entry name" value="GP38"/>
    <property type="match status" value="1"/>
</dbReference>